<dbReference type="InterPro" id="IPR035897">
    <property type="entry name" value="Toll_tir_struct_dom_sf"/>
</dbReference>
<dbReference type="Gene3D" id="3.40.50.10140">
    <property type="entry name" value="Toll/interleukin-1 receptor homology (TIR) domain"/>
    <property type="match status" value="1"/>
</dbReference>
<organism evidence="2 3">
    <name type="scientific">Hwangdonia seohaensis</name>
    <dbReference type="NCBI Taxonomy" id="1240727"/>
    <lineage>
        <taxon>Bacteria</taxon>
        <taxon>Pseudomonadati</taxon>
        <taxon>Bacteroidota</taxon>
        <taxon>Flavobacteriia</taxon>
        <taxon>Flavobacteriales</taxon>
        <taxon>Flavobacteriaceae</taxon>
        <taxon>Hwangdonia</taxon>
    </lineage>
</organism>
<dbReference type="RefSeq" id="WP_311937940.1">
    <property type="nucleotide sequence ID" value="NZ_JAVSCK010000002.1"/>
</dbReference>
<proteinExistence type="predicted"/>
<reference evidence="3" key="1">
    <citation type="journal article" date="2019" name="Int. J. Syst. Evol. Microbiol.">
        <title>The Global Catalogue of Microorganisms (GCM) 10K type strain sequencing project: providing services to taxonomists for standard genome sequencing and annotation.</title>
        <authorList>
            <consortium name="The Broad Institute Genomics Platform"/>
            <consortium name="The Broad Institute Genome Sequencing Center for Infectious Disease"/>
            <person name="Wu L."/>
            <person name="Ma J."/>
        </authorList>
    </citation>
    <scope>NUCLEOTIDE SEQUENCE [LARGE SCALE GENOMIC DNA]</scope>
    <source>
        <strain evidence="3">CCUG 63246</strain>
    </source>
</reference>
<accession>A0ABW3RAL7</accession>
<gene>
    <name evidence="2" type="ORF">ACFQ2E_06425</name>
</gene>
<keyword evidence="3" id="KW-1185">Reference proteome</keyword>
<dbReference type="EMBL" id="JBHTLJ010000002">
    <property type="protein sequence ID" value="MFD1162044.1"/>
    <property type="molecule type" value="Genomic_DNA"/>
</dbReference>
<name>A0ABW3RAL7_9FLAO</name>
<evidence type="ECO:0000313" key="2">
    <source>
        <dbReference type="EMBL" id="MFD1162044.1"/>
    </source>
</evidence>
<sequence>MNAQDIHESKVFLSHAHEDSRLADNLRELLETICSIANLPKIDIFFSSNLKPGGGMELGEWRTRLEKEIEDAVLTIAIVTPDSNDKPWLAYESGMSIGRAKKVTPILYFMGQESLHSVYRNQQSYIGENLESMRKCCYDILSTSTEANISEENIKLWDGFIQVYIEKVKAEKNDLYFRSLFRDQFHNSENASKFEGNWFAKWTQINEDGSEEVFEKDELYAWTTANRIRFVGYSQKHGTEGMKYPMEGIVSPDRKIALSYWSEGEIPICGTCLMKPQGAGGDTLIGNWQGYTAKSIDDDPTFFSGRVLMSKSEGKVDAFAKTN</sequence>
<protein>
    <submittedName>
        <fullName evidence="2">Toll/interleukin-1 receptor domain-containing protein</fullName>
    </submittedName>
</protein>
<dbReference type="Proteomes" id="UP001597163">
    <property type="component" value="Unassembled WGS sequence"/>
</dbReference>
<dbReference type="SUPFAM" id="SSF52200">
    <property type="entry name" value="Toll/Interleukin receptor TIR domain"/>
    <property type="match status" value="1"/>
</dbReference>
<feature type="domain" description="TIR" evidence="1">
    <location>
        <begin position="11"/>
        <end position="108"/>
    </location>
</feature>
<keyword evidence="2" id="KW-0675">Receptor</keyword>
<dbReference type="Pfam" id="PF13676">
    <property type="entry name" value="TIR_2"/>
    <property type="match status" value="1"/>
</dbReference>
<comment type="caution">
    <text evidence="2">The sequence shown here is derived from an EMBL/GenBank/DDBJ whole genome shotgun (WGS) entry which is preliminary data.</text>
</comment>
<evidence type="ECO:0000313" key="3">
    <source>
        <dbReference type="Proteomes" id="UP001597163"/>
    </source>
</evidence>
<evidence type="ECO:0000259" key="1">
    <source>
        <dbReference type="Pfam" id="PF13676"/>
    </source>
</evidence>
<dbReference type="InterPro" id="IPR000157">
    <property type="entry name" value="TIR_dom"/>
</dbReference>